<feature type="compositionally biased region" description="Low complexity" evidence="1">
    <location>
        <begin position="58"/>
        <end position="67"/>
    </location>
</feature>
<reference evidence="2 3" key="1">
    <citation type="submission" date="2019-11" db="EMBL/GenBank/DDBJ databases">
        <title>Whole genome sequence of Oryza granulata.</title>
        <authorList>
            <person name="Li W."/>
        </authorList>
    </citation>
    <scope>NUCLEOTIDE SEQUENCE [LARGE SCALE GENOMIC DNA]</scope>
    <source>
        <strain evidence="3">cv. Menghai</strain>
        <tissue evidence="2">Leaf</tissue>
    </source>
</reference>
<feature type="compositionally biased region" description="Low complexity" evidence="1">
    <location>
        <begin position="1"/>
        <end position="13"/>
    </location>
</feature>
<accession>A0A6G1C410</accession>
<organism evidence="2 3">
    <name type="scientific">Oryza meyeriana var. granulata</name>
    <dbReference type="NCBI Taxonomy" id="110450"/>
    <lineage>
        <taxon>Eukaryota</taxon>
        <taxon>Viridiplantae</taxon>
        <taxon>Streptophyta</taxon>
        <taxon>Embryophyta</taxon>
        <taxon>Tracheophyta</taxon>
        <taxon>Spermatophyta</taxon>
        <taxon>Magnoliopsida</taxon>
        <taxon>Liliopsida</taxon>
        <taxon>Poales</taxon>
        <taxon>Poaceae</taxon>
        <taxon>BOP clade</taxon>
        <taxon>Oryzoideae</taxon>
        <taxon>Oryzeae</taxon>
        <taxon>Oryzinae</taxon>
        <taxon>Oryza</taxon>
        <taxon>Oryza meyeriana</taxon>
    </lineage>
</organism>
<feature type="region of interest" description="Disordered" evidence="1">
    <location>
        <begin position="42"/>
        <end position="67"/>
    </location>
</feature>
<gene>
    <name evidence="2" type="ORF">E2562_038117</name>
</gene>
<evidence type="ECO:0000256" key="1">
    <source>
        <dbReference type="SAM" id="MobiDB-lite"/>
    </source>
</evidence>
<evidence type="ECO:0000313" key="2">
    <source>
        <dbReference type="EMBL" id="KAF0894293.1"/>
    </source>
</evidence>
<protein>
    <submittedName>
        <fullName evidence="2">Uncharacterized protein</fullName>
    </submittedName>
</protein>
<proteinExistence type="predicted"/>
<comment type="caution">
    <text evidence="2">The sequence shown here is derived from an EMBL/GenBank/DDBJ whole genome shotgun (WGS) entry which is preliminary data.</text>
</comment>
<dbReference type="AlphaFoldDB" id="A0A6G1C410"/>
<evidence type="ECO:0000313" key="3">
    <source>
        <dbReference type="Proteomes" id="UP000479710"/>
    </source>
</evidence>
<sequence>MSSRRQWQRQQSRVIDEVQAAEPGAQRGEGFCVLFGESDAKNKRAEQEGRLPPPPSPLVTVSPALYL</sequence>
<keyword evidence="3" id="KW-1185">Reference proteome</keyword>
<dbReference type="Proteomes" id="UP000479710">
    <property type="component" value="Unassembled WGS sequence"/>
</dbReference>
<feature type="region of interest" description="Disordered" evidence="1">
    <location>
        <begin position="1"/>
        <end position="21"/>
    </location>
</feature>
<name>A0A6G1C410_9ORYZ</name>
<dbReference type="EMBL" id="SPHZ02000011">
    <property type="protein sequence ID" value="KAF0894293.1"/>
    <property type="molecule type" value="Genomic_DNA"/>
</dbReference>